<evidence type="ECO:0000259" key="4">
    <source>
        <dbReference type="Pfam" id="PF08241"/>
    </source>
</evidence>
<comment type="caution">
    <text evidence="5">The sequence shown here is derived from an EMBL/GenBank/DDBJ whole genome shotgun (WGS) entry which is preliminary data.</text>
</comment>
<dbReference type="SUPFAM" id="SSF53335">
    <property type="entry name" value="S-adenosyl-L-methionine-dependent methyltransferases"/>
    <property type="match status" value="1"/>
</dbReference>
<name>A0A154QJ72_9GAMM</name>
<proteinExistence type="inferred from homology"/>
<dbReference type="PANTHER" id="PTHR44942:SF4">
    <property type="entry name" value="METHYLTRANSFERASE TYPE 11 DOMAIN-CONTAINING PROTEIN"/>
    <property type="match status" value="1"/>
</dbReference>
<dbReference type="Proteomes" id="UP000076131">
    <property type="component" value="Unassembled WGS sequence"/>
</dbReference>
<dbReference type="InterPro" id="IPR029063">
    <property type="entry name" value="SAM-dependent_MTases_sf"/>
</dbReference>
<evidence type="ECO:0000256" key="1">
    <source>
        <dbReference type="ARBA" id="ARBA00008361"/>
    </source>
</evidence>
<comment type="similarity">
    <text evidence="1">Belongs to the methyltransferase superfamily.</text>
</comment>
<sequence>MSVERDDHAGNWFQAGGQNYARFRPEYPPALVAFLAGASADTRFAVDVGCGSGQLAAQLGAHFDSVLGLDPSADQIVHAPVTERVRYAQAPAEHLPVPDRSASLVAAAQAAHWFDLPAFYAEVRRIAKAGALLALVSYGVPKLDEALDERFLHFYRDEIGPFWPPERQLVDRGYADLDFPFAEFPPPAMAIRKAWSLAELMGYISTWSAVKHALEQGHGRVIECFATNLAACWGDPETKRPVTWPINMRTGIV</sequence>
<evidence type="ECO:0000313" key="5">
    <source>
        <dbReference type="EMBL" id="KZC24214.1"/>
    </source>
</evidence>
<dbReference type="STRING" id="416169.RHOFW104T7_09570"/>
<evidence type="ECO:0000313" key="6">
    <source>
        <dbReference type="Proteomes" id="UP000076131"/>
    </source>
</evidence>
<dbReference type="EMBL" id="LVJS01000031">
    <property type="protein sequence ID" value="KZC24214.1"/>
    <property type="molecule type" value="Genomic_DNA"/>
</dbReference>
<gene>
    <name evidence="5" type="ORF">RHOFW104T7_09570</name>
</gene>
<keyword evidence="6" id="KW-1185">Reference proteome</keyword>
<dbReference type="eggNOG" id="COG2226">
    <property type="taxonomic scope" value="Bacteria"/>
</dbReference>
<keyword evidence="2 5" id="KW-0489">Methyltransferase</keyword>
<evidence type="ECO:0000256" key="2">
    <source>
        <dbReference type="ARBA" id="ARBA00022603"/>
    </source>
</evidence>
<dbReference type="GO" id="GO:0032259">
    <property type="term" value="P:methylation"/>
    <property type="evidence" value="ECO:0007669"/>
    <property type="project" value="UniProtKB-KW"/>
</dbReference>
<organism evidence="5 6">
    <name type="scientific">Rhodanobacter thiooxydans</name>
    <dbReference type="NCBI Taxonomy" id="416169"/>
    <lineage>
        <taxon>Bacteria</taxon>
        <taxon>Pseudomonadati</taxon>
        <taxon>Pseudomonadota</taxon>
        <taxon>Gammaproteobacteria</taxon>
        <taxon>Lysobacterales</taxon>
        <taxon>Rhodanobacteraceae</taxon>
        <taxon>Rhodanobacter</taxon>
    </lineage>
</organism>
<dbReference type="Pfam" id="PF08241">
    <property type="entry name" value="Methyltransf_11"/>
    <property type="match status" value="1"/>
</dbReference>
<accession>A0A154QJ72</accession>
<dbReference type="InterPro" id="IPR013216">
    <property type="entry name" value="Methyltransf_11"/>
</dbReference>
<reference evidence="5 6" key="1">
    <citation type="journal article" date="2016" name="MBio">
        <title>Lateral Gene Transfer in a Heavy Metal-Contaminated-Groundwater Microbial Community.</title>
        <authorList>
            <person name="Hemme C.L."/>
            <person name="Green S.J."/>
            <person name="Rishishwar L."/>
            <person name="Prakash O."/>
            <person name="Pettenato A."/>
            <person name="Chakraborty R."/>
            <person name="Deutschbauer A.M."/>
            <person name="Van Nostrand J.D."/>
            <person name="Wu L."/>
            <person name="He Z."/>
            <person name="Jordan I.K."/>
            <person name="Hazen T.C."/>
            <person name="Arkin A.P."/>
            <person name="Kostka J.E."/>
            <person name="Zhou J."/>
        </authorList>
    </citation>
    <scope>NUCLEOTIDE SEQUENCE [LARGE SCALE GENOMIC DNA]</scope>
    <source>
        <strain evidence="5 6">FW104-T7</strain>
    </source>
</reference>
<keyword evidence="3 5" id="KW-0808">Transferase</keyword>
<dbReference type="InterPro" id="IPR051052">
    <property type="entry name" value="Diverse_substrate_MTase"/>
</dbReference>
<dbReference type="PANTHER" id="PTHR44942">
    <property type="entry name" value="METHYLTRANSF_11 DOMAIN-CONTAINING PROTEIN"/>
    <property type="match status" value="1"/>
</dbReference>
<dbReference type="AlphaFoldDB" id="A0A154QJ72"/>
<dbReference type="GO" id="GO:0008757">
    <property type="term" value="F:S-adenosylmethionine-dependent methyltransferase activity"/>
    <property type="evidence" value="ECO:0007669"/>
    <property type="project" value="InterPro"/>
</dbReference>
<feature type="domain" description="Methyltransferase type 11" evidence="4">
    <location>
        <begin position="46"/>
        <end position="134"/>
    </location>
</feature>
<protein>
    <submittedName>
        <fullName evidence="5">SAM-dependent methyltransferase</fullName>
    </submittedName>
</protein>
<dbReference type="CDD" id="cd02440">
    <property type="entry name" value="AdoMet_MTases"/>
    <property type="match status" value="1"/>
</dbReference>
<dbReference type="Gene3D" id="3.40.50.150">
    <property type="entry name" value="Vaccinia Virus protein VP39"/>
    <property type="match status" value="1"/>
</dbReference>
<dbReference type="RefSeq" id="WP_008433937.1">
    <property type="nucleotide sequence ID" value="NZ_LVJS01000031.1"/>
</dbReference>
<evidence type="ECO:0000256" key="3">
    <source>
        <dbReference type="ARBA" id="ARBA00022679"/>
    </source>
</evidence>